<comment type="caution">
    <text evidence="1">The sequence shown here is derived from an EMBL/GenBank/DDBJ whole genome shotgun (WGS) entry which is preliminary data.</text>
</comment>
<gene>
    <name evidence="1" type="ORF">UV61_C0001G0031</name>
</gene>
<reference evidence="1 2" key="1">
    <citation type="journal article" date="2015" name="Nature">
        <title>rRNA introns, odd ribosomes, and small enigmatic genomes across a large radiation of phyla.</title>
        <authorList>
            <person name="Brown C.T."/>
            <person name="Hug L.A."/>
            <person name="Thomas B.C."/>
            <person name="Sharon I."/>
            <person name="Castelle C.J."/>
            <person name="Singh A."/>
            <person name="Wilkins M.J."/>
            <person name="Williams K.H."/>
            <person name="Banfield J.F."/>
        </authorList>
    </citation>
    <scope>NUCLEOTIDE SEQUENCE [LARGE SCALE GENOMIC DNA]</scope>
</reference>
<evidence type="ECO:0000313" key="2">
    <source>
        <dbReference type="Proteomes" id="UP000034050"/>
    </source>
</evidence>
<sequence>MLDTWRGIYYTVIHMSTTLDRRILTLAVKPGLEQAIRAQAKQEGKTTSELLREAVHQYLLEKTLAKIERYGENIAAKLNLETYDDVEQIGG</sequence>
<dbReference type="Proteomes" id="UP000034050">
    <property type="component" value="Unassembled WGS sequence"/>
</dbReference>
<name>A0A0G1CQ25_9BACT</name>
<protein>
    <submittedName>
        <fullName evidence="1">Ribbon-helix-helix protein, CopG family</fullName>
    </submittedName>
</protein>
<organism evidence="1 2">
    <name type="scientific">Candidatus Gottesmanbacteria bacterium GW2011_GWB1_43_11</name>
    <dbReference type="NCBI Taxonomy" id="1618446"/>
    <lineage>
        <taxon>Bacteria</taxon>
        <taxon>Candidatus Gottesmaniibacteriota</taxon>
    </lineage>
</organism>
<proteinExistence type="predicted"/>
<evidence type="ECO:0000313" key="1">
    <source>
        <dbReference type="EMBL" id="KKS87624.1"/>
    </source>
</evidence>
<dbReference type="AlphaFoldDB" id="A0A0G1CQ25"/>
<dbReference type="EMBL" id="LCFD01000001">
    <property type="protein sequence ID" value="KKS87624.1"/>
    <property type="molecule type" value="Genomic_DNA"/>
</dbReference>
<accession>A0A0G1CQ25</accession>
<dbReference type="STRING" id="1618446.UV61_C0001G0031"/>